<evidence type="ECO:0000313" key="10">
    <source>
        <dbReference type="EMBL" id="AUJ32035.1"/>
    </source>
</evidence>
<dbReference type="InterPro" id="IPR003838">
    <property type="entry name" value="ABC3_permease_C"/>
</dbReference>
<keyword evidence="3 7" id="KW-0812">Transmembrane</keyword>
<keyword evidence="4 7" id="KW-1133">Transmembrane helix</keyword>
<dbReference type="Pfam" id="PF12704">
    <property type="entry name" value="MacB_PCD"/>
    <property type="match status" value="1"/>
</dbReference>
<dbReference type="AlphaFoldDB" id="A0A3S6R0P0"/>
<keyword evidence="5 7" id="KW-0472">Membrane</keyword>
<evidence type="ECO:0000259" key="8">
    <source>
        <dbReference type="Pfam" id="PF02687"/>
    </source>
</evidence>
<feature type="transmembrane region" description="Helical" evidence="7">
    <location>
        <begin position="311"/>
        <end position="331"/>
    </location>
</feature>
<name>A0A3S6R0P0_9LACO</name>
<feature type="region of interest" description="Disordered" evidence="6">
    <location>
        <begin position="120"/>
        <end position="146"/>
    </location>
</feature>
<dbReference type="Pfam" id="PF02687">
    <property type="entry name" value="FtsX"/>
    <property type="match status" value="1"/>
</dbReference>
<evidence type="ECO:0000256" key="4">
    <source>
        <dbReference type="ARBA" id="ARBA00022989"/>
    </source>
</evidence>
<proteinExistence type="predicted"/>
<accession>A0A3S6R0P0</accession>
<organism evidence="10 11">
    <name type="scientific">Liquorilactobacillus nagelii</name>
    <dbReference type="NCBI Taxonomy" id="82688"/>
    <lineage>
        <taxon>Bacteria</taxon>
        <taxon>Bacillati</taxon>
        <taxon>Bacillota</taxon>
        <taxon>Bacilli</taxon>
        <taxon>Lactobacillales</taxon>
        <taxon>Lactobacillaceae</taxon>
        <taxon>Liquorilactobacillus</taxon>
    </lineage>
</organism>
<feature type="transmembrane region" description="Helical" evidence="7">
    <location>
        <begin position="450"/>
        <end position="470"/>
    </location>
</feature>
<feature type="region of interest" description="Disordered" evidence="6">
    <location>
        <begin position="393"/>
        <end position="432"/>
    </location>
</feature>
<evidence type="ECO:0000256" key="1">
    <source>
        <dbReference type="ARBA" id="ARBA00004651"/>
    </source>
</evidence>
<dbReference type="Proteomes" id="UP000324497">
    <property type="component" value="Chromosome"/>
</dbReference>
<keyword evidence="11" id="KW-1185">Reference proteome</keyword>
<dbReference type="PANTHER" id="PTHR30572:SF9">
    <property type="entry name" value="ABC TRANSPORTER PERMEASE PROTEIN"/>
    <property type="match status" value="1"/>
</dbReference>
<reference evidence="10 11" key="1">
    <citation type="submission" date="2016-11" db="EMBL/GenBank/DDBJ databases">
        <title>Interaction between Lactobacillus species and yeast in water kefir.</title>
        <authorList>
            <person name="Behr J."/>
            <person name="Xu D."/>
            <person name="Vogel R.F."/>
        </authorList>
    </citation>
    <scope>NUCLEOTIDE SEQUENCE [LARGE SCALE GENOMIC DNA]</scope>
    <source>
        <strain evidence="10 11">TMW 1.1827</strain>
    </source>
</reference>
<evidence type="ECO:0000256" key="5">
    <source>
        <dbReference type="ARBA" id="ARBA00023136"/>
    </source>
</evidence>
<dbReference type="InterPro" id="IPR050250">
    <property type="entry name" value="Macrolide_Exporter_MacB"/>
</dbReference>
<evidence type="ECO:0000256" key="3">
    <source>
        <dbReference type="ARBA" id="ARBA00022692"/>
    </source>
</evidence>
<comment type="subcellular location">
    <subcellularLocation>
        <location evidence="1">Cell membrane</location>
        <topology evidence="1">Multi-pass membrane protein</topology>
    </subcellularLocation>
</comment>
<evidence type="ECO:0000313" key="11">
    <source>
        <dbReference type="Proteomes" id="UP000324497"/>
    </source>
</evidence>
<gene>
    <name evidence="10" type="ORF">BSQ50_05355</name>
</gene>
<dbReference type="GO" id="GO:0005886">
    <property type="term" value="C:plasma membrane"/>
    <property type="evidence" value="ECO:0007669"/>
    <property type="project" value="UniProtKB-SubCell"/>
</dbReference>
<evidence type="ECO:0000256" key="7">
    <source>
        <dbReference type="SAM" id="Phobius"/>
    </source>
</evidence>
<feature type="compositionally biased region" description="Low complexity" evidence="6">
    <location>
        <begin position="123"/>
        <end position="146"/>
    </location>
</feature>
<sequence length="480" mass="51303">MNFIKRAWLNVIRKRGRTLLLILITSAILLFVLSGLMIQSAAEKAVQNAKESAGTTVTLSANRENAFRQMRKQKQGRTELNLASVNLKKAKKIASSKYVKSYNVLSSTTATAKSFKAIKTTTGSSGSSPQGGPMNGNSNSSSKTSLSLSGVTATSVTSAFTDGDNKIVSGRGITTSDQGTNHVVIEKELAKENNISVGDQIKIKSNSKTVTLKVVGIYRASSSSTSTSQMQQSDPSNTLYLASNYVSELKGSSNQADSVVYTMKNPAKAAAFIKQEKTLINTSKFSLTTNDALYQTMLTPLNNIKSFAQKIVWLVGLAGTIILTLIVILMVRERRYESGILLALGERKGKIVLQFLVELLMVLVVSSVIAVGGGKYAGNLLSKQLVQQATTQTVSSNTKRLNNSQLGGGNNSGMSQGMNNPGQSGGATSQNQQQTTNLKLSLSIKTIVEVIGFGLLIITISILLGTINLLRLPPKKILTH</sequence>
<dbReference type="GO" id="GO:0022857">
    <property type="term" value="F:transmembrane transporter activity"/>
    <property type="evidence" value="ECO:0007669"/>
    <property type="project" value="TreeGrafter"/>
</dbReference>
<dbReference type="KEGG" id="lng:BSQ50_05355"/>
<keyword evidence="2" id="KW-1003">Cell membrane</keyword>
<protein>
    <submittedName>
        <fullName evidence="10">ABC transporter permease</fullName>
    </submittedName>
</protein>
<dbReference type="PANTHER" id="PTHR30572">
    <property type="entry name" value="MEMBRANE COMPONENT OF TRANSPORTER-RELATED"/>
    <property type="match status" value="1"/>
</dbReference>
<feature type="transmembrane region" description="Helical" evidence="7">
    <location>
        <begin position="351"/>
        <end position="372"/>
    </location>
</feature>
<evidence type="ECO:0000259" key="9">
    <source>
        <dbReference type="Pfam" id="PF12704"/>
    </source>
</evidence>
<feature type="domain" description="MacB-like periplasmic core" evidence="9">
    <location>
        <begin position="24"/>
        <end position="273"/>
    </location>
</feature>
<dbReference type="EMBL" id="CP018180">
    <property type="protein sequence ID" value="AUJ32035.1"/>
    <property type="molecule type" value="Genomic_DNA"/>
</dbReference>
<dbReference type="RefSeq" id="WP_148126651.1">
    <property type="nucleotide sequence ID" value="NZ_CP018180.1"/>
</dbReference>
<dbReference type="InterPro" id="IPR025857">
    <property type="entry name" value="MacB_PCD"/>
</dbReference>
<evidence type="ECO:0000256" key="6">
    <source>
        <dbReference type="SAM" id="MobiDB-lite"/>
    </source>
</evidence>
<feature type="domain" description="ABC3 transporter permease C-terminal" evidence="8">
    <location>
        <begin position="312"/>
        <end position="474"/>
    </location>
</feature>
<evidence type="ECO:0000256" key="2">
    <source>
        <dbReference type="ARBA" id="ARBA00022475"/>
    </source>
</evidence>